<organism evidence="1 2">
    <name type="scientific">Mycobacterium seoulense</name>
    <dbReference type="NCBI Taxonomy" id="386911"/>
    <lineage>
        <taxon>Bacteria</taxon>
        <taxon>Bacillati</taxon>
        <taxon>Actinomycetota</taxon>
        <taxon>Actinomycetes</taxon>
        <taxon>Mycobacteriales</taxon>
        <taxon>Mycobacteriaceae</taxon>
        <taxon>Mycobacterium</taxon>
    </lineage>
</organism>
<dbReference type="AlphaFoldDB" id="A0A7I7NTP7"/>
<dbReference type="EMBL" id="AP022582">
    <property type="protein sequence ID" value="BBY00037.1"/>
    <property type="molecule type" value="Genomic_DNA"/>
</dbReference>
<reference evidence="1 2" key="1">
    <citation type="journal article" date="2019" name="Emerg. Microbes Infect.">
        <title>Comprehensive subspecies identification of 175 nontuberculous mycobacteria species based on 7547 genomic profiles.</title>
        <authorList>
            <person name="Matsumoto Y."/>
            <person name="Kinjo T."/>
            <person name="Motooka D."/>
            <person name="Nabeya D."/>
            <person name="Jung N."/>
            <person name="Uechi K."/>
            <person name="Horii T."/>
            <person name="Iida T."/>
            <person name="Fujita J."/>
            <person name="Nakamura S."/>
        </authorList>
    </citation>
    <scope>NUCLEOTIDE SEQUENCE [LARGE SCALE GENOMIC DNA]</scope>
    <source>
        <strain evidence="1 2">JCM 16018</strain>
    </source>
</reference>
<proteinExistence type="predicted"/>
<sequence>MGPRLGFSYDAWSSGLHGVLMFFAASSVAGRVERFHVLDQRGCVRWTVDAQRSGESPPPNRLLHALRFGMHPRTPPRQAGPGVDDHGMFAVPVRHSHYAKQFDGQLSLPAPDARADWSVYTSMRRDRRLTLDHGSV</sequence>
<accession>A0A7I7NTP7</accession>
<keyword evidence="2" id="KW-1185">Reference proteome</keyword>
<evidence type="ECO:0000313" key="2">
    <source>
        <dbReference type="Proteomes" id="UP000466632"/>
    </source>
</evidence>
<protein>
    <submittedName>
        <fullName evidence="1">Uncharacterized protein</fullName>
    </submittedName>
</protein>
<dbReference type="Proteomes" id="UP000466632">
    <property type="component" value="Chromosome"/>
</dbReference>
<name>A0A7I7NTP7_9MYCO</name>
<dbReference type="KEGG" id="mseo:MSEO_05360"/>
<gene>
    <name evidence="1" type="ORF">MSEO_05360</name>
</gene>
<evidence type="ECO:0000313" key="1">
    <source>
        <dbReference type="EMBL" id="BBY00037.1"/>
    </source>
</evidence>